<reference evidence="14" key="1">
    <citation type="submission" date="2021-01" db="EMBL/GenBank/DDBJ databases">
        <title>Modified the classification status of verrucomicrobia.</title>
        <authorList>
            <person name="Feng X."/>
        </authorList>
    </citation>
    <scope>NUCLEOTIDE SEQUENCE</scope>
    <source>
        <strain evidence="14">KCTC 13126</strain>
    </source>
</reference>
<evidence type="ECO:0000256" key="1">
    <source>
        <dbReference type="ARBA" id="ARBA00005380"/>
    </source>
</evidence>
<comment type="pathway">
    <text evidence="12">Carbohydrate metabolism; D-ribose degradation; D-ribose 5-phosphate from beta-D-ribopyranose: step 2/2.</text>
</comment>
<feature type="binding site" evidence="12">
    <location>
        <begin position="40"/>
        <end position="44"/>
    </location>
    <ligand>
        <name>substrate</name>
    </ligand>
</feature>
<feature type="binding site" evidence="12">
    <location>
        <position position="276"/>
    </location>
    <ligand>
        <name>ATP</name>
        <dbReference type="ChEBI" id="CHEBI:30616"/>
    </ligand>
</feature>
<feature type="binding site" evidence="12">
    <location>
        <position position="252"/>
    </location>
    <ligand>
        <name>substrate</name>
    </ligand>
</feature>
<sequence length="312" mass="33200">MKKTCVIGSLNVDLFVTADHFPRPGENVNADDMKIFTGGGKGANQAFSLGRLGAPVSMVGKLGKEFYGPKYLQVLKDTNVDCELIGMEEGFPGVGIVAVDRTGENSIYVYPGANGLVAPSFLEENWSKIEDHDLFLFQLEIPIESNLYAMKRLKESGKTIILDPAPAQEIPDEMLQCCDIATPNRTELENLTNTRIEKNEDVETSARILLSRGVKTVVTKAGPVGAFITTAGGTEHLPGFKVDTVDTTAAGDSFNAGLAYALGRGDALKDAVVFGNATAAISTTALGAQNAMPTLEQVNALIQESTPIVSTL</sequence>
<dbReference type="InterPro" id="IPR029056">
    <property type="entry name" value="Ribokinase-like"/>
</dbReference>
<evidence type="ECO:0000256" key="2">
    <source>
        <dbReference type="ARBA" id="ARBA00012035"/>
    </source>
</evidence>
<dbReference type="EC" id="2.7.1.15" evidence="2 12"/>
<proteinExistence type="inferred from homology"/>
<comment type="subcellular location">
    <subcellularLocation>
        <location evidence="12">Cytoplasm</location>
    </subcellularLocation>
</comment>
<comment type="function">
    <text evidence="12">Catalyzes the phosphorylation of ribose at O-5 in a reaction requiring ATP and magnesium. The resulting D-ribose-5-phosphate can then be used either for sythesis of nucleotides, histidine, and tryptophan, or as a component of the pentose phosphate pathway.</text>
</comment>
<comment type="similarity">
    <text evidence="1">Belongs to the carbohydrate kinase pfkB family.</text>
</comment>
<keyword evidence="12" id="KW-0963">Cytoplasm</keyword>
<dbReference type="Gene3D" id="3.40.1190.20">
    <property type="match status" value="1"/>
</dbReference>
<evidence type="ECO:0000256" key="6">
    <source>
        <dbReference type="ARBA" id="ARBA00022741"/>
    </source>
</evidence>
<dbReference type="PROSITE" id="PS00583">
    <property type="entry name" value="PFKB_KINASES_1"/>
    <property type="match status" value="1"/>
</dbReference>
<dbReference type="Pfam" id="PF00294">
    <property type="entry name" value="PfkB"/>
    <property type="match status" value="1"/>
</dbReference>
<dbReference type="GO" id="GO:0005829">
    <property type="term" value="C:cytosol"/>
    <property type="evidence" value="ECO:0007669"/>
    <property type="project" value="TreeGrafter"/>
</dbReference>
<feature type="binding site" evidence="12">
    <location>
        <position position="248"/>
    </location>
    <ligand>
        <name>K(+)</name>
        <dbReference type="ChEBI" id="CHEBI:29103"/>
    </ligand>
</feature>
<keyword evidence="10 12" id="KW-0630">Potassium</keyword>
<dbReference type="GO" id="GO:0019303">
    <property type="term" value="P:D-ribose catabolic process"/>
    <property type="evidence" value="ECO:0007669"/>
    <property type="project" value="UniProtKB-UniRule"/>
</dbReference>
<keyword evidence="6 12" id="KW-0547">Nucleotide-binding</keyword>
<dbReference type="NCBIfam" id="TIGR02152">
    <property type="entry name" value="D_ribokin_bact"/>
    <property type="match status" value="1"/>
</dbReference>
<protein>
    <recommendedName>
        <fullName evidence="3 12">Ribokinase</fullName>
        <shortName evidence="12">RK</shortName>
        <ecNumber evidence="2 12">2.7.1.15</ecNumber>
    </recommendedName>
</protein>
<feature type="binding site" evidence="12">
    <location>
        <position position="140"/>
    </location>
    <ligand>
        <name>substrate</name>
    </ligand>
</feature>
<dbReference type="AlphaFoldDB" id="A0A934RXT1"/>
<dbReference type="RefSeq" id="WP_200356945.1">
    <property type="nucleotide sequence ID" value="NZ_JAENIL010000034.1"/>
</dbReference>
<dbReference type="EMBL" id="JAENIL010000034">
    <property type="protein sequence ID" value="MBK1878732.1"/>
    <property type="molecule type" value="Genomic_DNA"/>
</dbReference>
<dbReference type="Proteomes" id="UP000617628">
    <property type="component" value="Unassembled WGS sequence"/>
</dbReference>
<evidence type="ECO:0000256" key="12">
    <source>
        <dbReference type="HAMAP-Rule" id="MF_01987"/>
    </source>
</evidence>
<keyword evidence="15" id="KW-1185">Reference proteome</keyword>
<keyword evidence="11 12" id="KW-0119">Carbohydrate metabolism</keyword>
<evidence type="ECO:0000256" key="3">
    <source>
        <dbReference type="ARBA" id="ARBA00016943"/>
    </source>
</evidence>
<gene>
    <name evidence="12 14" type="primary">rbsK</name>
    <name evidence="14" type="ORF">JIN87_17760</name>
</gene>
<dbReference type="GO" id="GO:0046872">
    <property type="term" value="F:metal ion binding"/>
    <property type="evidence" value="ECO:0007669"/>
    <property type="project" value="UniProtKB-KW"/>
</dbReference>
<name>A0A934RXT1_9BACT</name>
<dbReference type="InterPro" id="IPR011877">
    <property type="entry name" value="Ribokinase"/>
</dbReference>
<dbReference type="CDD" id="cd01174">
    <property type="entry name" value="ribokinase"/>
    <property type="match status" value="1"/>
</dbReference>
<feature type="binding site" evidence="12">
    <location>
        <position position="285"/>
    </location>
    <ligand>
        <name>K(+)</name>
        <dbReference type="ChEBI" id="CHEBI:29103"/>
    </ligand>
</feature>
<keyword evidence="8 12" id="KW-0067">ATP-binding</keyword>
<feature type="binding site" evidence="12">
    <location>
        <position position="246"/>
    </location>
    <ligand>
        <name>K(+)</name>
        <dbReference type="ChEBI" id="CHEBI:29103"/>
    </ligand>
</feature>
<comment type="cofactor">
    <cofactor evidence="12">
        <name>Mg(2+)</name>
        <dbReference type="ChEBI" id="CHEBI:18420"/>
    </cofactor>
    <text evidence="12">Requires a divalent cation, most likely magnesium in vivo, as an electrophilic catalyst to aid phosphoryl group transfer. It is the chelate of the metal and the nucleotide that is the actual substrate.</text>
</comment>
<evidence type="ECO:0000256" key="7">
    <source>
        <dbReference type="ARBA" id="ARBA00022777"/>
    </source>
</evidence>
<dbReference type="PRINTS" id="PR00990">
    <property type="entry name" value="RIBOKINASE"/>
</dbReference>
<feature type="binding site" evidence="12">
    <location>
        <position position="282"/>
    </location>
    <ligand>
        <name>K(+)</name>
        <dbReference type="ChEBI" id="CHEBI:29103"/>
    </ligand>
</feature>
<feature type="domain" description="Carbohydrate kinase PfkB" evidence="13">
    <location>
        <begin position="1"/>
        <end position="294"/>
    </location>
</feature>
<feature type="binding site" evidence="12">
    <location>
        <begin position="220"/>
        <end position="225"/>
    </location>
    <ligand>
        <name>ATP</name>
        <dbReference type="ChEBI" id="CHEBI:30616"/>
    </ligand>
</feature>
<feature type="binding site" evidence="12">
    <location>
        <position position="287"/>
    </location>
    <ligand>
        <name>K(+)</name>
        <dbReference type="ChEBI" id="CHEBI:29103"/>
    </ligand>
</feature>
<keyword evidence="5 12" id="KW-0479">Metal-binding</keyword>
<keyword evidence="7 12" id="KW-0418">Kinase</keyword>
<feature type="active site" description="Proton acceptor" evidence="12">
    <location>
        <position position="252"/>
    </location>
</feature>
<dbReference type="InterPro" id="IPR002139">
    <property type="entry name" value="Ribo/fructo_kinase"/>
</dbReference>
<evidence type="ECO:0000256" key="9">
    <source>
        <dbReference type="ARBA" id="ARBA00022842"/>
    </source>
</evidence>
<comment type="caution">
    <text evidence="14">The sequence shown here is derived from an EMBL/GenBank/DDBJ whole genome shotgun (WGS) entry which is preliminary data.</text>
</comment>
<organism evidence="14 15">
    <name type="scientific">Pelagicoccus mobilis</name>
    <dbReference type="NCBI Taxonomy" id="415221"/>
    <lineage>
        <taxon>Bacteria</taxon>
        <taxon>Pseudomonadati</taxon>
        <taxon>Verrucomicrobiota</taxon>
        <taxon>Opitutia</taxon>
        <taxon>Puniceicoccales</taxon>
        <taxon>Pelagicoccaceae</taxon>
        <taxon>Pelagicoccus</taxon>
    </lineage>
</organism>
<evidence type="ECO:0000256" key="11">
    <source>
        <dbReference type="ARBA" id="ARBA00023277"/>
    </source>
</evidence>
<dbReference type="HAMAP" id="MF_01987">
    <property type="entry name" value="Ribokinase"/>
    <property type="match status" value="1"/>
</dbReference>
<dbReference type="SUPFAM" id="SSF53613">
    <property type="entry name" value="Ribokinase-like"/>
    <property type="match status" value="1"/>
</dbReference>
<dbReference type="InterPro" id="IPR002173">
    <property type="entry name" value="Carboh/pur_kinase_PfkB_CS"/>
</dbReference>
<evidence type="ECO:0000256" key="10">
    <source>
        <dbReference type="ARBA" id="ARBA00022958"/>
    </source>
</evidence>
<evidence type="ECO:0000313" key="15">
    <source>
        <dbReference type="Proteomes" id="UP000617628"/>
    </source>
</evidence>
<dbReference type="InterPro" id="IPR011611">
    <property type="entry name" value="PfkB_dom"/>
</dbReference>
<dbReference type="PANTHER" id="PTHR10584">
    <property type="entry name" value="SUGAR KINASE"/>
    <property type="match status" value="1"/>
</dbReference>
<feature type="binding site" evidence="12">
    <location>
        <begin position="251"/>
        <end position="252"/>
    </location>
    <ligand>
        <name>ATP</name>
        <dbReference type="ChEBI" id="CHEBI:30616"/>
    </ligand>
</feature>
<feature type="binding site" evidence="12">
    <location>
        <position position="184"/>
    </location>
    <ligand>
        <name>ATP</name>
        <dbReference type="ChEBI" id="CHEBI:30616"/>
    </ligand>
</feature>
<dbReference type="GO" id="GO:0004747">
    <property type="term" value="F:ribokinase activity"/>
    <property type="evidence" value="ECO:0007669"/>
    <property type="project" value="UniProtKB-UniRule"/>
</dbReference>
<evidence type="ECO:0000256" key="8">
    <source>
        <dbReference type="ARBA" id="ARBA00022840"/>
    </source>
</evidence>
<evidence type="ECO:0000256" key="4">
    <source>
        <dbReference type="ARBA" id="ARBA00022679"/>
    </source>
</evidence>
<comment type="similarity">
    <text evidence="12">Belongs to the carbohydrate kinase PfkB family. Ribokinase subfamily.</text>
</comment>
<dbReference type="GO" id="GO:0005524">
    <property type="term" value="F:ATP binding"/>
    <property type="evidence" value="ECO:0007669"/>
    <property type="project" value="UniProtKB-UniRule"/>
</dbReference>
<accession>A0A934RXT1</accession>
<dbReference type="PROSITE" id="PS00584">
    <property type="entry name" value="PFKB_KINASES_2"/>
    <property type="match status" value="1"/>
</dbReference>
<comment type="catalytic activity">
    <reaction evidence="12">
        <text>D-ribose + ATP = D-ribose 5-phosphate + ADP + H(+)</text>
        <dbReference type="Rhea" id="RHEA:13697"/>
        <dbReference type="ChEBI" id="CHEBI:15378"/>
        <dbReference type="ChEBI" id="CHEBI:30616"/>
        <dbReference type="ChEBI" id="CHEBI:47013"/>
        <dbReference type="ChEBI" id="CHEBI:78346"/>
        <dbReference type="ChEBI" id="CHEBI:456216"/>
        <dbReference type="EC" id="2.7.1.15"/>
    </reaction>
</comment>
<keyword evidence="9 12" id="KW-0460">Magnesium</keyword>
<comment type="caution">
    <text evidence="12">Lacks conserved residue(s) required for the propagation of feature annotation.</text>
</comment>
<comment type="subunit">
    <text evidence="12">Homodimer.</text>
</comment>
<evidence type="ECO:0000259" key="13">
    <source>
        <dbReference type="Pfam" id="PF00294"/>
    </source>
</evidence>
<feature type="binding site" evidence="12">
    <location>
        <begin position="11"/>
        <end position="13"/>
    </location>
    <ligand>
        <name>substrate</name>
    </ligand>
</feature>
<evidence type="ECO:0000256" key="5">
    <source>
        <dbReference type="ARBA" id="ARBA00022723"/>
    </source>
</evidence>
<keyword evidence="4 12" id="KW-0808">Transferase</keyword>
<dbReference type="PANTHER" id="PTHR10584:SF166">
    <property type="entry name" value="RIBOKINASE"/>
    <property type="match status" value="1"/>
</dbReference>
<comment type="activity regulation">
    <text evidence="12">Activated by a monovalent cation that binds near, but not in, the active site. The most likely occupant of the site in vivo is potassium. Ion binding induces a conformational change that may alter substrate affinity.</text>
</comment>
<evidence type="ECO:0000313" key="14">
    <source>
        <dbReference type="EMBL" id="MBK1878732.1"/>
    </source>
</evidence>